<dbReference type="InterPro" id="IPR010644">
    <property type="entry name" value="ChdC/CLD"/>
</dbReference>
<dbReference type="EMBL" id="CAFBLT010000001">
    <property type="protein sequence ID" value="CAB4875248.1"/>
    <property type="molecule type" value="Genomic_DNA"/>
</dbReference>
<dbReference type="EMBL" id="CAFABE010000053">
    <property type="protein sequence ID" value="CAB4830690.1"/>
    <property type="molecule type" value="Genomic_DNA"/>
</dbReference>
<dbReference type="PANTHER" id="PTHR36843">
    <property type="entry name" value="HEME-DEPENDENT PEROXIDASE YWFI-RELATED"/>
    <property type="match status" value="1"/>
</dbReference>
<dbReference type="GO" id="GO:0016491">
    <property type="term" value="F:oxidoreductase activity"/>
    <property type="evidence" value="ECO:0007669"/>
    <property type="project" value="InterPro"/>
</dbReference>
<organism evidence="5">
    <name type="scientific">freshwater metagenome</name>
    <dbReference type="NCBI Taxonomy" id="449393"/>
    <lineage>
        <taxon>unclassified sequences</taxon>
        <taxon>metagenomes</taxon>
        <taxon>ecological metagenomes</taxon>
    </lineage>
</organism>
<name>A0A6J7DZV5_9ZZZZ</name>
<evidence type="ECO:0000313" key="4">
    <source>
        <dbReference type="EMBL" id="CAB4830690.1"/>
    </source>
</evidence>
<dbReference type="PANTHER" id="PTHR36843:SF1">
    <property type="entry name" value="COPROHEME DECARBOXYLASE"/>
    <property type="match status" value="1"/>
</dbReference>
<gene>
    <name evidence="4" type="ORF">UFOPK3164_01143</name>
    <name evidence="5" type="ORF">UFOPK3427_01085</name>
</gene>
<dbReference type="Gene3D" id="3.30.70.1030">
    <property type="entry name" value="Apc35880, domain 1"/>
    <property type="match status" value="2"/>
</dbReference>
<dbReference type="GO" id="GO:0020037">
    <property type="term" value="F:heme binding"/>
    <property type="evidence" value="ECO:0007669"/>
    <property type="project" value="InterPro"/>
</dbReference>
<keyword evidence="1" id="KW-0349">Heme</keyword>
<evidence type="ECO:0000256" key="3">
    <source>
        <dbReference type="ARBA" id="ARBA00023004"/>
    </source>
</evidence>
<evidence type="ECO:0000313" key="5">
    <source>
        <dbReference type="EMBL" id="CAB4875248.1"/>
    </source>
</evidence>
<accession>A0A6J7DZV5</accession>
<keyword evidence="2" id="KW-0479">Metal-binding</keyword>
<keyword evidence="3" id="KW-0408">Iron</keyword>
<dbReference type="GO" id="GO:0046872">
    <property type="term" value="F:metal ion binding"/>
    <property type="evidence" value="ECO:0007669"/>
    <property type="project" value="UniProtKB-KW"/>
</dbReference>
<dbReference type="InterPro" id="IPR011008">
    <property type="entry name" value="Dimeric_a/b-barrel"/>
</dbReference>
<dbReference type="SUPFAM" id="SSF54909">
    <property type="entry name" value="Dimeric alpha+beta barrel"/>
    <property type="match status" value="1"/>
</dbReference>
<evidence type="ECO:0000256" key="1">
    <source>
        <dbReference type="ARBA" id="ARBA00022617"/>
    </source>
</evidence>
<proteinExistence type="predicted"/>
<dbReference type="Pfam" id="PF06778">
    <property type="entry name" value="Chlor_dismutase"/>
    <property type="match status" value="1"/>
</dbReference>
<dbReference type="AlphaFoldDB" id="A0A6J7DZV5"/>
<protein>
    <submittedName>
        <fullName evidence="5">Unannotated protein</fullName>
    </submittedName>
</protein>
<sequence>MSTSPAPLVPSVGWNVIHLFVKPRGDVNLSSIGEAKDVAEKAGCQVVMAAIVGHKADACVMALGEDLWELRRLQTSLERAGLDIVESYVSLTEISEYAEGTPEHILEARLHPSLPPEGMRAFCFYPMSKRRGEEHNWYALPFDDRKAMMREHGKSGRNFHGRILQVVTGSTGLDDWEWGVTLFGVKPDDVKDCVYTMRFDEASTLYAEFGPFYTGIVGSVDEVFSSFTP</sequence>
<evidence type="ECO:0000256" key="2">
    <source>
        <dbReference type="ARBA" id="ARBA00022723"/>
    </source>
</evidence>
<reference evidence="5" key="1">
    <citation type="submission" date="2020-05" db="EMBL/GenBank/DDBJ databases">
        <authorList>
            <person name="Chiriac C."/>
            <person name="Salcher M."/>
            <person name="Ghai R."/>
            <person name="Kavagutti S V."/>
        </authorList>
    </citation>
    <scope>NUCLEOTIDE SEQUENCE</scope>
</reference>